<organism evidence="1 2">
    <name type="scientific">Methylobacterium frigidaeris</name>
    <dbReference type="NCBI Taxonomy" id="2038277"/>
    <lineage>
        <taxon>Bacteria</taxon>
        <taxon>Pseudomonadati</taxon>
        <taxon>Pseudomonadota</taxon>
        <taxon>Alphaproteobacteria</taxon>
        <taxon>Hyphomicrobiales</taxon>
        <taxon>Methylobacteriaceae</taxon>
        <taxon>Methylobacterium</taxon>
    </lineage>
</organism>
<dbReference type="AlphaFoldDB" id="A0AA37M8U2"/>
<reference evidence="1" key="2">
    <citation type="submission" date="2021-08" db="EMBL/GenBank/DDBJ databases">
        <authorList>
            <person name="Tani A."/>
            <person name="Ola A."/>
            <person name="Ogura Y."/>
            <person name="Katsura K."/>
            <person name="Hayashi T."/>
        </authorList>
    </citation>
    <scope>NUCLEOTIDE SEQUENCE</scope>
    <source>
        <strain evidence="1">JCM 32048</strain>
    </source>
</reference>
<gene>
    <name evidence="1" type="ORF">MPEAHAMD_6760</name>
</gene>
<evidence type="ECO:0000313" key="1">
    <source>
        <dbReference type="EMBL" id="GJD66562.1"/>
    </source>
</evidence>
<evidence type="ECO:0000313" key="2">
    <source>
        <dbReference type="Proteomes" id="UP001055286"/>
    </source>
</evidence>
<protein>
    <submittedName>
        <fullName evidence="1">Uncharacterized protein</fullName>
    </submittedName>
</protein>
<proteinExistence type="predicted"/>
<dbReference type="Proteomes" id="UP001055286">
    <property type="component" value="Unassembled WGS sequence"/>
</dbReference>
<reference evidence="1" key="1">
    <citation type="journal article" date="2016" name="Front. Microbiol.">
        <title>Genome Sequence of the Piezophilic, Mesophilic Sulfate-Reducing Bacterium Desulfovibrio indicus J2T.</title>
        <authorList>
            <person name="Cao J."/>
            <person name="Maignien L."/>
            <person name="Shao Z."/>
            <person name="Alain K."/>
            <person name="Jebbar M."/>
        </authorList>
    </citation>
    <scope>NUCLEOTIDE SEQUENCE</scope>
    <source>
        <strain evidence="1">JCM 32048</strain>
    </source>
</reference>
<dbReference type="EMBL" id="BPQJ01000069">
    <property type="protein sequence ID" value="GJD66562.1"/>
    <property type="molecule type" value="Genomic_DNA"/>
</dbReference>
<comment type="caution">
    <text evidence="1">The sequence shown here is derived from an EMBL/GenBank/DDBJ whole genome shotgun (WGS) entry which is preliminary data.</text>
</comment>
<keyword evidence="2" id="KW-1185">Reference proteome</keyword>
<accession>A0AA37M8U2</accession>
<name>A0AA37M8U2_9HYPH</name>
<sequence>MHQRPPSLAQRRSPPLPRQLTLHFSLSAKAPTPGAFFVSGVC</sequence>